<evidence type="ECO:0000313" key="2">
    <source>
        <dbReference type="Proteomes" id="UP000017248"/>
    </source>
</evidence>
<reference evidence="1" key="1">
    <citation type="submission" date="2013-09" db="EMBL/GenBank/DDBJ databases">
        <title>Draft Genome Sequence of five Lactobacillus helveticus strains CIRM-BIA 101T, 103, 104, 951 and 953 isolated from milk product.</title>
        <authorList>
            <person name="Valence F."/>
            <person name="Chuat V."/>
            <person name="Ma L."/>
            <person name="Creno S."/>
            <person name="Falentin H."/>
            <person name="Lortal S."/>
            <person name="Bizet C."/>
            <person name="Clermont D."/>
            <person name="Loux V."/>
            <person name="Bouchier C."/>
            <person name="Cousin S."/>
        </authorList>
    </citation>
    <scope>NUCLEOTIDE SEQUENCE [LARGE SCALE GENOMIC DNA]</scope>
    <source>
        <strain evidence="1">CIRM-BIA 951</strain>
    </source>
</reference>
<gene>
    <name evidence="1" type="ORF">LHCIRMBIA951_01116</name>
</gene>
<name>U6F1R8_LACHE</name>
<dbReference type="HOGENOM" id="CLU_3422928_0_0_9"/>
<organism evidence="1 2">
    <name type="scientific">Lactobacillus helveticus CIRM-BIA 951</name>
    <dbReference type="NCBI Taxonomy" id="1226334"/>
    <lineage>
        <taxon>Bacteria</taxon>
        <taxon>Bacillati</taxon>
        <taxon>Bacillota</taxon>
        <taxon>Bacilli</taxon>
        <taxon>Lactobacillales</taxon>
        <taxon>Lactobacillaceae</taxon>
        <taxon>Lactobacillus</taxon>
    </lineage>
</organism>
<comment type="caution">
    <text evidence="1">The sequence shown here is derived from an EMBL/GenBank/DDBJ whole genome shotgun (WGS) entry which is preliminary data.</text>
</comment>
<keyword evidence="2" id="KW-1185">Reference proteome</keyword>
<accession>U6F1R8</accession>
<dbReference type="AlphaFoldDB" id="U6F1R8"/>
<dbReference type="Proteomes" id="UP000017248">
    <property type="component" value="Unassembled WGS sequence"/>
</dbReference>
<evidence type="ECO:0000313" key="1">
    <source>
        <dbReference type="EMBL" id="CDI58072.1"/>
    </source>
</evidence>
<protein>
    <submittedName>
        <fullName evidence="1">Uncharacterized protein</fullName>
    </submittedName>
</protein>
<dbReference type="EMBL" id="CBUK010000045">
    <property type="protein sequence ID" value="CDI58072.1"/>
    <property type="molecule type" value="Genomic_DNA"/>
</dbReference>
<proteinExistence type="predicted"/>
<sequence>MSILRDLRKTRALFVRVTELRWA</sequence>